<comment type="similarity">
    <text evidence="1 2">Belongs to the cytochrome P450 family.</text>
</comment>
<keyword evidence="2" id="KW-0479">Metal-binding</keyword>
<reference evidence="3 4" key="1">
    <citation type="submission" date="2015-07" db="EMBL/GenBank/DDBJ databases">
        <authorList>
            <person name="Ju K.-S."/>
            <person name="Doroghazi J.R."/>
            <person name="Metcalf W.W."/>
        </authorList>
    </citation>
    <scope>NUCLEOTIDE SEQUENCE [LARGE SCALE GENOMIC DNA]</scope>
    <source>
        <strain evidence="3 4">NRRL B-3589</strain>
    </source>
</reference>
<dbReference type="InterPro" id="IPR036396">
    <property type="entry name" value="Cyt_P450_sf"/>
</dbReference>
<accession>A0ABR5JBV0</accession>
<dbReference type="InterPro" id="IPR017972">
    <property type="entry name" value="Cyt_P450_CS"/>
</dbReference>
<name>A0ABR5JBV0_9ACTN</name>
<dbReference type="InterPro" id="IPR001128">
    <property type="entry name" value="Cyt_P450"/>
</dbReference>
<dbReference type="Pfam" id="PF00067">
    <property type="entry name" value="p450"/>
    <property type="match status" value="2"/>
</dbReference>
<gene>
    <name evidence="3" type="ORF">ADK38_06695</name>
</gene>
<comment type="caution">
    <text evidence="3">The sequence shown here is derived from an EMBL/GenBank/DDBJ whole genome shotgun (WGS) entry which is preliminary data.</text>
</comment>
<evidence type="ECO:0000313" key="4">
    <source>
        <dbReference type="Proteomes" id="UP000037020"/>
    </source>
</evidence>
<protein>
    <submittedName>
        <fullName evidence="3">Cytochrome P450</fullName>
    </submittedName>
</protein>
<dbReference type="PROSITE" id="PS00086">
    <property type="entry name" value="CYTOCHROME_P450"/>
    <property type="match status" value="1"/>
</dbReference>
<keyword evidence="2" id="KW-0408">Iron</keyword>
<dbReference type="PANTHER" id="PTHR46696">
    <property type="entry name" value="P450, PUTATIVE (EUROFUNG)-RELATED"/>
    <property type="match status" value="1"/>
</dbReference>
<dbReference type="PRINTS" id="PR00359">
    <property type="entry name" value="BP450"/>
</dbReference>
<dbReference type="Proteomes" id="UP000037020">
    <property type="component" value="Unassembled WGS sequence"/>
</dbReference>
<dbReference type="InterPro" id="IPR002397">
    <property type="entry name" value="Cyt_P450_B"/>
</dbReference>
<dbReference type="EMBL" id="LGUT01000549">
    <property type="protein sequence ID" value="KOG90802.1"/>
    <property type="molecule type" value="Genomic_DNA"/>
</dbReference>
<evidence type="ECO:0000256" key="2">
    <source>
        <dbReference type="RuleBase" id="RU000461"/>
    </source>
</evidence>
<dbReference type="CDD" id="cd20625">
    <property type="entry name" value="CYP164-like"/>
    <property type="match status" value="1"/>
</dbReference>
<dbReference type="RefSeq" id="WP_048832641.1">
    <property type="nucleotide sequence ID" value="NZ_JBEZAH010000004.1"/>
</dbReference>
<dbReference type="PANTHER" id="PTHR46696:SF1">
    <property type="entry name" value="CYTOCHROME P450 YJIB-RELATED"/>
    <property type="match status" value="1"/>
</dbReference>
<dbReference type="SUPFAM" id="SSF48264">
    <property type="entry name" value="Cytochrome P450"/>
    <property type="match status" value="1"/>
</dbReference>
<evidence type="ECO:0000256" key="1">
    <source>
        <dbReference type="ARBA" id="ARBA00010617"/>
    </source>
</evidence>
<proteinExistence type="inferred from homology"/>
<keyword evidence="2" id="KW-0503">Monooxygenase</keyword>
<keyword evidence="2" id="KW-0560">Oxidoreductase</keyword>
<dbReference type="Gene3D" id="1.10.630.10">
    <property type="entry name" value="Cytochrome P450"/>
    <property type="match status" value="1"/>
</dbReference>
<organism evidence="3 4">
    <name type="scientific">Streptomyces varsoviensis</name>
    <dbReference type="NCBI Taxonomy" id="67373"/>
    <lineage>
        <taxon>Bacteria</taxon>
        <taxon>Bacillati</taxon>
        <taxon>Actinomycetota</taxon>
        <taxon>Actinomycetes</taxon>
        <taxon>Kitasatosporales</taxon>
        <taxon>Streptomycetaceae</taxon>
        <taxon>Streptomyces</taxon>
    </lineage>
</organism>
<evidence type="ECO:0000313" key="3">
    <source>
        <dbReference type="EMBL" id="KOG90802.1"/>
    </source>
</evidence>
<sequence length="410" mass="44904">MADRRIPAQPTGAAATARPYAFDPFAPGVSDDPYPHFAKLRATNPVYEHPAGFWIVTRHADVVDLLRAAHSVEDDNVTKSRIHALSMMDQDPPDHTRLRRLLTKVFTERAINGLAPLITRLVDEALDRVERAAAEHGQADLVTELAYPLPLLVICDMLGMEADYHWLRTRAEVLAHSLEPVAEPTPELIEAIVTAETELVDRVAAVIEAKRRAPAPAEPDLLTQLIRAEDGGDVLSDEELIAQVVLLYLAGYATTMNLLANGVVALLRHPEQLRLLRERPDLDGNAADELLRYDTSVQYSRRITLAPHEAGGTVLPAGATVLAGLASANRDEEVFGPTAAELRLDRPNARKHVSFGGGPHHCLGAALARLETRIAVGRLVRRFDRLALADDIVWQRLMITRGPVAVPVTV</sequence>
<keyword evidence="2" id="KW-0349">Heme</keyword>
<keyword evidence="4" id="KW-1185">Reference proteome</keyword>